<keyword evidence="3 7" id="KW-1003">Cell membrane</keyword>
<protein>
    <recommendedName>
        <fullName evidence="2 7">Flagellar motor switch protein FliN</fullName>
    </recommendedName>
</protein>
<keyword evidence="4 7" id="KW-0145">Chemotaxis</keyword>
<keyword evidence="5 7" id="KW-0283">Flagellar rotation</keyword>
<reference evidence="10 11" key="1">
    <citation type="submission" date="2019-01" db="EMBL/GenBank/DDBJ databases">
        <title>Altererythrobacter rhizovicinus sp. nov., isolated from the rhizosphere soil of Haloxylon ammodendron.</title>
        <authorList>
            <person name="Li H.-P."/>
            <person name="Gou J.-Y."/>
            <person name="Yao D."/>
            <person name="Han Q.-Q."/>
            <person name="Shao K.-Z."/>
            <person name="Zhao Q."/>
            <person name="Zhang J.-L."/>
        </authorList>
    </citation>
    <scope>NUCLEOTIDE SEQUENCE [LARGE SCALE GENOMIC DNA]</scope>
    <source>
        <strain evidence="10 11">AY-3R</strain>
    </source>
</reference>
<keyword evidence="7" id="KW-0975">Bacterial flagellum</keyword>
<name>A0A4Q2KPR5_9SPHN</name>
<evidence type="ECO:0000256" key="7">
    <source>
        <dbReference type="RuleBase" id="RU362074"/>
    </source>
</evidence>
<sequence length="116" mass="12371">MTDATAGFGLIQDIDVRLTVELGRAQMNLREVLDLAEESVVMLDRLTDEPLDVLVNGKLIAKGEVVAEGNRFGLRILELVGANQPAAAPRERRAPPIEVTTKAGAKQAPKQAEGAA</sequence>
<dbReference type="GO" id="GO:0071973">
    <property type="term" value="P:bacterial-type flagellum-dependent cell motility"/>
    <property type="evidence" value="ECO:0007669"/>
    <property type="project" value="UniProtKB-UniRule"/>
</dbReference>
<dbReference type="PANTHER" id="PTHR43484">
    <property type="match status" value="1"/>
</dbReference>
<feature type="domain" description="Flagellar motor switch protein FliN-like C-terminal" evidence="9">
    <location>
        <begin position="11"/>
        <end position="80"/>
    </location>
</feature>
<evidence type="ECO:0000313" key="10">
    <source>
        <dbReference type="EMBL" id="RXZ65251.1"/>
    </source>
</evidence>
<dbReference type="InterPro" id="IPR001543">
    <property type="entry name" value="FliN-like_C"/>
</dbReference>
<keyword evidence="10" id="KW-0969">Cilium</keyword>
<comment type="function">
    <text evidence="7">FliN is one of three proteins (FliG, FliN, FliM) that form the rotor-mounted switch complex (C ring), located at the base of the basal body. This complex interacts with the CheY and CheZ chemotaxis proteins, in addition to contacting components of the motor that determine the direction of flagellar rotation.</text>
</comment>
<evidence type="ECO:0000259" key="9">
    <source>
        <dbReference type="Pfam" id="PF01052"/>
    </source>
</evidence>
<evidence type="ECO:0000256" key="8">
    <source>
        <dbReference type="SAM" id="MobiDB-lite"/>
    </source>
</evidence>
<dbReference type="NCBIfam" id="TIGR02480">
    <property type="entry name" value="fliN"/>
    <property type="match status" value="1"/>
</dbReference>
<dbReference type="InterPro" id="IPR036429">
    <property type="entry name" value="SpoA-like_sf"/>
</dbReference>
<dbReference type="GO" id="GO:0006935">
    <property type="term" value="P:chemotaxis"/>
    <property type="evidence" value="ECO:0007669"/>
    <property type="project" value="UniProtKB-KW"/>
</dbReference>
<dbReference type="AlphaFoldDB" id="A0A4Q2KPR5"/>
<dbReference type="RefSeq" id="WP_129522741.1">
    <property type="nucleotide sequence ID" value="NZ_SDPV01000001.1"/>
</dbReference>
<accession>A0A4Q2KPR5</accession>
<dbReference type="Proteomes" id="UP000293623">
    <property type="component" value="Unassembled WGS sequence"/>
</dbReference>
<dbReference type="InterPro" id="IPR012826">
    <property type="entry name" value="FliN"/>
</dbReference>
<organism evidence="10 11">
    <name type="scientific">Pelagerythrobacter rhizovicinus</name>
    <dbReference type="NCBI Taxonomy" id="2268576"/>
    <lineage>
        <taxon>Bacteria</taxon>
        <taxon>Pseudomonadati</taxon>
        <taxon>Pseudomonadota</taxon>
        <taxon>Alphaproteobacteria</taxon>
        <taxon>Sphingomonadales</taxon>
        <taxon>Erythrobacteraceae</taxon>
        <taxon>Pelagerythrobacter</taxon>
    </lineage>
</organism>
<feature type="region of interest" description="Disordered" evidence="8">
    <location>
        <begin position="85"/>
        <end position="116"/>
    </location>
</feature>
<dbReference type="Gene3D" id="2.30.330.10">
    <property type="entry name" value="SpoA-like"/>
    <property type="match status" value="1"/>
</dbReference>
<evidence type="ECO:0000256" key="2">
    <source>
        <dbReference type="ARBA" id="ARBA00021897"/>
    </source>
</evidence>
<evidence type="ECO:0000256" key="6">
    <source>
        <dbReference type="ARBA" id="ARBA00023136"/>
    </source>
</evidence>
<dbReference type="InterPro" id="IPR051469">
    <property type="entry name" value="FliN/MopA/SpaO"/>
</dbReference>
<dbReference type="SUPFAM" id="SSF101801">
    <property type="entry name" value="Surface presentation of antigens (SPOA)"/>
    <property type="match status" value="1"/>
</dbReference>
<proteinExistence type="inferred from homology"/>
<evidence type="ECO:0000256" key="4">
    <source>
        <dbReference type="ARBA" id="ARBA00022500"/>
    </source>
</evidence>
<keyword evidence="6 7" id="KW-0472">Membrane</keyword>
<dbReference type="EMBL" id="SDPV01000001">
    <property type="protein sequence ID" value="RXZ65251.1"/>
    <property type="molecule type" value="Genomic_DNA"/>
</dbReference>
<comment type="caution">
    <text evidence="10">The sequence shown here is derived from an EMBL/GenBank/DDBJ whole genome shotgun (WGS) entry which is preliminary data.</text>
</comment>
<evidence type="ECO:0000313" key="11">
    <source>
        <dbReference type="Proteomes" id="UP000293623"/>
    </source>
</evidence>
<dbReference type="GO" id="GO:0003774">
    <property type="term" value="F:cytoskeletal motor activity"/>
    <property type="evidence" value="ECO:0007669"/>
    <property type="project" value="UniProtKB-UniRule"/>
</dbReference>
<comment type="subcellular location">
    <subcellularLocation>
        <location evidence="7">Cell membrane</location>
        <topology evidence="7">Peripheral membrane protein</topology>
        <orientation evidence="7">Cytoplasmic side</orientation>
    </subcellularLocation>
    <subcellularLocation>
        <location evidence="7">Bacterial flagellum basal body</location>
    </subcellularLocation>
</comment>
<keyword evidence="11" id="KW-1185">Reference proteome</keyword>
<dbReference type="GO" id="GO:0009425">
    <property type="term" value="C:bacterial-type flagellum basal body"/>
    <property type="evidence" value="ECO:0007669"/>
    <property type="project" value="UniProtKB-SubCell"/>
</dbReference>
<dbReference type="OrthoDB" id="9790303at2"/>
<dbReference type="Pfam" id="PF01052">
    <property type="entry name" value="FliMN_C"/>
    <property type="match status" value="1"/>
</dbReference>
<dbReference type="PRINTS" id="PR00956">
    <property type="entry name" value="FLGMOTORFLIN"/>
</dbReference>
<evidence type="ECO:0000256" key="5">
    <source>
        <dbReference type="ARBA" id="ARBA00022779"/>
    </source>
</evidence>
<dbReference type="InterPro" id="IPR001172">
    <property type="entry name" value="FliN_T3SS_HrcQb"/>
</dbReference>
<dbReference type="GO" id="GO:0005886">
    <property type="term" value="C:plasma membrane"/>
    <property type="evidence" value="ECO:0007669"/>
    <property type="project" value="UniProtKB-SubCell"/>
</dbReference>
<keyword evidence="10" id="KW-0282">Flagellum</keyword>
<gene>
    <name evidence="10" type="primary">fliN</name>
    <name evidence="10" type="ORF">ETX26_00350</name>
</gene>
<comment type="similarity">
    <text evidence="1 7">Belongs to the FliN/MopA/SpaO family.</text>
</comment>
<evidence type="ECO:0000256" key="3">
    <source>
        <dbReference type="ARBA" id="ARBA00022475"/>
    </source>
</evidence>
<dbReference type="PANTHER" id="PTHR43484:SF1">
    <property type="entry name" value="FLAGELLAR MOTOR SWITCH PROTEIN FLIN"/>
    <property type="match status" value="1"/>
</dbReference>
<keyword evidence="10" id="KW-0966">Cell projection</keyword>
<evidence type="ECO:0000256" key="1">
    <source>
        <dbReference type="ARBA" id="ARBA00009226"/>
    </source>
</evidence>